<gene>
    <name evidence="1" type="ORF">FOJ82_05065</name>
</gene>
<dbReference type="Proteomes" id="UP000317638">
    <property type="component" value="Unassembled WGS sequence"/>
</dbReference>
<reference evidence="1 2" key="1">
    <citation type="submission" date="2019-07" db="EMBL/GenBank/DDBJ databases">
        <authorList>
            <person name="Zhou L.-Y."/>
        </authorList>
    </citation>
    <scope>NUCLEOTIDE SEQUENCE [LARGE SCALE GENOMIC DNA]</scope>
    <source>
        <strain evidence="1 2">YIM 101269</strain>
    </source>
</reference>
<accession>A0A553K6A7</accession>
<dbReference type="InterPro" id="IPR015996">
    <property type="entry name" value="UCP028451"/>
</dbReference>
<dbReference type="PANTHER" id="PTHR36452:SF1">
    <property type="entry name" value="DUF2461 DOMAIN-CONTAINING PROTEIN"/>
    <property type="match status" value="1"/>
</dbReference>
<keyword evidence="2" id="KW-1185">Reference proteome</keyword>
<comment type="caution">
    <text evidence="1">The sequence shown here is derived from an EMBL/GenBank/DDBJ whole genome shotgun (WGS) entry which is preliminary data.</text>
</comment>
<evidence type="ECO:0000313" key="2">
    <source>
        <dbReference type="Proteomes" id="UP000317638"/>
    </source>
</evidence>
<dbReference type="AlphaFoldDB" id="A0A553K6A7"/>
<dbReference type="PIRSF" id="PIRSF028451">
    <property type="entry name" value="UCP028451"/>
    <property type="match status" value="1"/>
</dbReference>
<dbReference type="OrthoDB" id="9794241at2"/>
<dbReference type="PANTHER" id="PTHR36452">
    <property type="entry name" value="CHROMOSOME 12, WHOLE GENOME SHOTGUN SEQUENCE"/>
    <property type="match status" value="1"/>
</dbReference>
<dbReference type="Pfam" id="PF09365">
    <property type="entry name" value="DUF2461"/>
    <property type="match status" value="1"/>
</dbReference>
<sequence>MSAFDGVPLAAIDFYEDLERDNSREWWQAQRARYTDDVRAPMEALAAVLEEEFGSAKVFRPNRDVRFSADKSPYKTHQGFVVPLAEGIGWYVQVSAEGLMTAGGWWRGTPEMIAAYRAALLEEEDHDAGEELERILQDLREAGYAIGGDRLRTKPRGVAAEHPFLDLLRHRSLTAERQHGEPEWLPTPGAAERVAADWRAYRPLMQWLAANVSGTDRP</sequence>
<dbReference type="InterPro" id="IPR012808">
    <property type="entry name" value="CHP02453"/>
</dbReference>
<proteinExistence type="predicted"/>
<dbReference type="RefSeq" id="WP_143937318.1">
    <property type="nucleotide sequence ID" value="NZ_VKKG01000001.1"/>
</dbReference>
<protein>
    <submittedName>
        <fullName evidence="1">DUF2461 domain-containing protein</fullName>
    </submittedName>
</protein>
<name>A0A553K6A7_9ACTN</name>
<evidence type="ECO:0000313" key="1">
    <source>
        <dbReference type="EMBL" id="TRY20234.1"/>
    </source>
</evidence>
<dbReference type="NCBIfam" id="TIGR02453">
    <property type="entry name" value="TIGR02453 family protein"/>
    <property type="match status" value="1"/>
</dbReference>
<organism evidence="1 2">
    <name type="scientific">Tessaracoccus rhinocerotis</name>
    <dbReference type="NCBI Taxonomy" id="1689449"/>
    <lineage>
        <taxon>Bacteria</taxon>
        <taxon>Bacillati</taxon>
        <taxon>Actinomycetota</taxon>
        <taxon>Actinomycetes</taxon>
        <taxon>Propionibacteriales</taxon>
        <taxon>Propionibacteriaceae</taxon>
        <taxon>Tessaracoccus</taxon>
    </lineage>
</organism>
<dbReference type="EMBL" id="VKKG01000001">
    <property type="protein sequence ID" value="TRY20234.1"/>
    <property type="molecule type" value="Genomic_DNA"/>
</dbReference>